<organism evidence="2 3">
    <name type="scientific">Portunus trituberculatus</name>
    <name type="common">Swimming crab</name>
    <name type="synonym">Neptunus trituberculatus</name>
    <dbReference type="NCBI Taxonomy" id="210409"/>
    <lineage>
        <taxon>Eukaryota</taxon>
        <taxon>Metazoa</taxon>
        <taxon>Ecdysozoa</taxon>
        <taxon>Arthropoda</taxon>
        <taxon>Crustacea</taxon>
        <taxon>Multicrustacea</taxon>
        <taxon>Malacostraca</taxon>
        <taxon>Eumalacostraca</taxon>
        <taxon>Eucarida</taxon>
        <taxon>Decapoda</taxon>
        <taxon>Pleocyemata</taxon>
        <taxon>Brachyura</taxon>
        <taxon>Eubrachyura</taxon>
        <taxon>Portunoidea</taxon>
        <taxon>Portunidae</taxon>
        <taxon>Portuninae</taxon>
        <taxon>Portunus</taxon>
    </lineage>
</organism>
<dbReference type="EMBL" id="VSRR010008153">
    <property type="protein sequence ID" value="MPC48194.1"/>
    <property type="molecule type" value="Genomic_DNA"/>
</dbReference>
<comment type="caution">
    <text evidence="2">The sequence shown here is derived from an EMBL/GenBank/DDBJ whole genome shotgun (WGS) entry which is preliminary data.</text>
</comment>
<reference evidence="2 3" key="1">
    <citation type="submission" date="2019-05" db="EMBL/GenBank/DDBJ databases">
        <title>Another draft genome of Portunus trituberculatus and its Hox gene families provides insights of decapod evolution.</title>
        <authorList>
            <person name="Jeong J.-H."/>
            <person name="Song I."/>
            <person name="Kim S."/>
            <person name="Choi T."/>
            <person name="Kim D."/>
            <person name="Ryu S."/>
            <person name="Kim W."/>
        </authorList>
    </citation>
    <scope>NUCLEOTIDE SEQUENCE [LARGE SCALE GENOMIC DNA]</scope>
    <source>
        <tissue evidence="2">Muscle</tissue>
    </source>
</reference>
<proteinExistence type="predicted"/>
<protein>
    <submittedName>
        <fullName evidence="2">Uncharacterized protein</fullName>
    </submittedName>
</protein>
<keyword evidence="3" id="KW-1185">Reference proteome</keyword>
<feature type="region of interest" description="Disordered" evidence="1">
    <location>
        <begin position="1"/>
        <end position="109"/>
    </location>
</feature>
<feature type="compositionally biased region" description="Basic residues" evidence="1">
    <location>
        <begin position="79"/>
        <end position="90"/>
    </location>
</feature>
<dbReference type="Proteomes" id="UP000324222">
    <property type="component" value="Unassembled WGS sequence"/>
</dbReference>
<feature type="compositionally biased region" description="Polar residues" evidence="1">
    <location>
        <begin position="95"/>
        <end position="109"/>
    </location>
</feature>
<feature type="compositionally biased region" description="Acidic residues" evidence="1">
    <location>
        <begin position="62"/>
        <end position="71"/>
    </location>
</feature>
<name>A0A5B7FV53_PORTR</name>
<evidence type="ECO:0000313" key="3">
    <source>
        <dbReference type="Proteomes" id="UP000324222"/>
    </source>
</evidence>
<accession>A0A5B7FV53</accession>
<evidence type="ECO:0000256" key="1">
    <source>
        <dbReference type="SAM" id="MobiDB-lite"/>
    </source>
</evidence>
<gene>
    <name evidence="2" type="ORF">E2C01_041962</name>
</gene>
<sequence>MTASSRSPHGHHPQPPSPPWWAARGQVETPRWPALSCHAHQHLTHVPPSGPPPGDVSPKGAEEEEEEEEEEGMKNNLNHIRRNKKFKMMNKRTETNQQKEMNLSVNREP</sequence>
<dbReference type="AlphaFoldDB" id="A0A5B7FV53"/>
<evidence type="ECO:0000313" key="2">
    <source>
        <dbReference type="EMBL" id="MPC48194.1"/>
    </source>
</evidence>